<organism evidence="1 2">
    <name type="scientific">Hoylesella saccharolytica F0055</name>
    <dbReference type="NCBI Taxonomy" id="1127699"/>
    <lineage>
        <taxon>Bacteria</taxon>
        <taxon>Pseudomonadati</taxon>
        <taxon>Bacteroidota</taxon>
        <taxon>Bacteroidia</taxon>
        <taxon>Bacteroidales</taxon>
        <taxon>Prevotellaceae</taxon>
        <taxon>Hoylesella</taxon>
    </lineage>
</organism>
<accession>L1N8N0</accession>
<dbReference type="STRING" id="1127699.HMPREF9151_01650"/>
<keyword evidence="2" id="KW-1185">Reference proteome</keyword>
<dbReference type="AlphaFoldDB" id="L1N8N0"/>
<gene>
    <name evidence="1" type="ORF">HMPREF9151_01650</name>
</gene>
<reference evidence="1 2" key="1">
    <citation type="submission" date="2012-05" db="EMBL/GenBank/DDBJ databases">
        <authorList>
            <person name="Weinstock G."/>
            <person name="Sodergren E."/>
            <person name="Lobos E.A."/>
            <person name="Fulton L."/>
            <person name="Fulton R."/>
            <person name="Courtney L."/>
            <person name="Fronick C."/>
            <person name="O'Laughlin M."/>
            <person name="Godfrey J."/>
            <person name="Wilson R.M."/>
            <person name="Miner T."/>
            <person name="Farmer C."/>
            <person name="Delehaunty K."/>
            <person name="Cordes M."/>
            <person name="Minx P."/>
            <person name="Tomlinson C."/>
            <person name="Chen J."/>
            <person name="Wollam A."/>
            <person name="Pepin K.H."/>
            <person name="Bhonagiri V."/>
            <person name="Zhang X."/>
            <person name="Suruliraj S."/>
            <person name="Warren W."/>
            <person name="Mitreva M."/>
            <person name="Mardis E.R."/>
            <person name="Wilson R.K."/>
        </authorList>
    </citation>
    <scope>NUCLEOTIDE SEQUENCE [LARGE SCALE GENOMIC DNA]</scope>
    <source>
        <strain evidence="1 2">F0055</strain>
    </source>
</reference>
<comment type="caution">
    <text evidence="1">The sequence shown here is derived from an EMBL/GenBank/DDBJ whole genome shotgun (WGS) entry which is preliminary data.</text>
</comment>
<sequence>MLLHSQSYGFAKLMLPFVKINAVFSLKQRRFLSGKKKTQNDRKSTQIHKIDQYLIFLLYIS</sequence>
<dbReference type="HOGENOM" id="CLU_2918912_0_0_10"/>
<proteinExistence type="predicted"/>
<name>L1N8N0_9BACT</name>
<protein>
    <submittedName>
        <fullName evidence="1">Uncharacterized protein</fullName>
    </submittedName>
</protein>
<dbReference type="EMBL" id="AMEP01000100">
    <property type="protein sequence ID" value="EKX99561.1"/>
    <property type="molecule type" value="Genomic_DNA"/>
</dbReference>
<evidence type="ECO:0000313" key="1">
    <source>
        <dbReference type="EMBL" id="EKX99561.1"/>
    </source>
</evidence>
<evidence type="ECO:0000313" key="2">
    <source>
        <dbReference type="Proteomes" id="UP000010433"/>
    </source>
</evidence>
<dbReference type="Proteomes" id="UP000010433">
    <property type="component" value="Unassembled WGS sequence"/>
</dbReference>